<organism evidence="2 3">
    <name type="scientific">Streptomyces bottropensis ATCC 25435</name>
    <dbReference type="NCBI Taxonomy" id="1054862"/>
    <lineage>
        <taxon>Bacteria</taxon>
        <taxon>Bacillati</taxon>
        <taxon>Actinomycetota</taxon>
        <taxon>Actinomycetes</taxon>
        <taxon>Kitasatosporales</taxon>
        <taxon>Streptomycetaceae</taxon>
        <taxon>Streptomyces</taxon>
    </lineage>
</organism>
<proteinExistence type="predicted"/>
<name>M3DHT6_9ACTN</name>
<feature type="region of interest" description="Disordered" evidence="1">
    <location>
        <begin position="1"/>
        <end position="27"/>
    </location>
</feature>
<evidence type="ECO:0000313" key="3">
    <source>
        <dbReference type="Proteomes" id="UP000030760"/>
    </source>
</evidence>
<evidence type="ECO:0000256" key="1">
    <source>
        <dbReference type="SAM" id="MobiDB-lite"/>
    </source>
</evidence>
<dbReference type="EMBL" id="KB405064">
    <property type="protein sequence ID" value="EMF56312.1"/>
    <property type="molecule type" value="Genomic_DNA"/>
</dbReference>
<dbReference type="AlphaFoldDB" id="M3DHT6"/>
<gene>
    <name evidence="2" type="ORF">SBD_2223</name>
</gene>
<sequence>MGIGPDRLLHLESASDRGGNKDLSNPHSRWSEALSAFAITSRTAHLVKARG</sequence>
<protein>
    <submittedName>
        <fullName evidence="2">Uncharacterized protein</fullName>
    </submittedName>
</protein>
<accession>M3DHT6</accession>
<evidence type="ECO:0000313" key="2">
    <source>
        <dbReference type="EMBL" id="EMF56312.1"/>
    </source>
</evidence>
<reference evidence="3" key="1">
    <citation type="journal article" date="2013" name="Genome Announc.">
        <title>Draft Genome Sequence of Streptomyces bottropensis ATCC 25435, a Bottromycin-Producing Actinomycete.</title>
        <authorList>
            <person name="Zhang H."/>
            <person name="Zhou W."/>
            <person name="Zhuang Y."/>
            <person name="Liang X."/>
            <person name="Liu T."/>
        </authorList>
    </citation>
    <scope>NUCLEOTIDE SEQUENCE [LARGE SCALE GENOMIC DNA]</scope>
    <source>
        <strain evidence="3">ATCC 25435</strain>
    </source>
</reference>
<feature type="compositionally biased region" description="Basic and acidic residues" evidence="1">
    <location>
        <begin position="7"/>
        <end position="20"/>
    </location>
</feature>
<dbReference type="Proteomes" id="UP000030760">
    <property type="component" value="Unassembled WGS sequence"/>
</dbReference>